<dbReference type="InterPro" id="IPR010127">
    <property type="entry name" value="Phasin_subfam-1"/>
</dbReference>
<dbReference type="AlphaFoldDB" id="A0A080LTP2"/>
<protein>
    <submittedName>
        <fullName evidence="2">Phasin family protein</fullName>
    </submittedName>
</protein>
<organism evidence="2 3">
    <name type="scientific">Candidatus Accumulibacter phosphatis</name>
    <dbReference type="NCBI Taxonomy" id="327160"/>
    <lineage>
        <taxon>Bacteria</taxon>
        <taxon>Pseudomonadati</taxon>
        <taxon>Pseudomonadota</taxon>
        <taxon>Betaproteobacteria</taxon>
        <taxon>Candidatus Accumulibacter</taxon>
    </lineage>
</organism>
<dbReference type="InterPro" id="IPR018968">
    <property type="entry name" value="Phasin"/>
</dbReference>
<name>A0A080LTP2_9PROT</name>
<comment type="caution">
    <text evidence="2">The sequence shown here is derived from an EMBL/GenBank/DDBJ whole genome shotgun (WGS) entry which is preliminary data.</text>
</comment>
<evidence type="ECO:0000313" key="3">
    <source>
        <dbReference type="Proteomes" id="UP000020077"/>
    </source>
</evidence>
<proteinExistence type="predicted"/>
<dbReference type="NCBIfam" id="TIGR01841">
    <property type="entry name" value="phasin"/>
    <property type="match status" value="1"/>
</dbReference>
<reference evidence="2 3" key="1">
    <citation type="submission" date="2014-02" db="EMBL/GenBank/DDBJ databases">
        <title>Expanding our view of genomic diversity in Candidatus Accumulibacter clades.</title>
        <authorList>
            <person name="Skennerton C.T."/>
            <person name="Barr J.J."/>
            <person name="Slater F.R."/>
            <person name="Bond P.L."/>
            <person name="Tyson G.W."/>
        </authorList>
    </citation>
    <scope>NUCLEOTIDE SEQUENCE [LARGE SCALE GENOMIC DNA]</scope>
    <source>
        <strain evidence="3">BA-91</strain>
    </source>
</reference>
<evidence type="ECO:0000313" key="2">
    <source>
        <dbReference type="EMBL" id="KFB71897.1"/>
    </source>
</evidence>
<evidence type="ECO:0000259" key="1">
    <source>
        <dbReference type="Pfam" id="PF09361"/>
    </source>
</evidence>
<gene>
    <name evidence="2" type="ORF">AW09_002949</name>
</gene>
<feature type="domain" description="Phasin" evidence="1">
    <location>
        <begin position="12"/>
        <end position="103"/>
    </location>
</feature>
<accession>A0A080LTP2</accession>
<dbReference type="Pfam" id="PF09361">
    <property type="entry name" value="Phasin_2"/>
    <property type="match status" value="1"/>
</dbReference>
<sequence>MYNPIEKFTSVAGLEALRTVVNTSLDCVGQLAALNLQTARAVAERTSENLSALTAVRDLPDLLALRQPMAMAAVDQSMSYSRRAYEICSESSNALLQVFDSQVNGLSGGLMAALDKGWKTVSPVFDSTLATAKSLLSMTGQNDGHNVRQLTASPDAAGQAAIKRIAA</sequence>
<dbReference type="Proteomes" id="UP000020077">
    <property type="component" value="Unassembled WGS sequence"/>
</dbReference>
<dbReference type="EMBL" id="JDVG02000471">
    <property type="protein sequence ID" value="KFB71897.1"/>
    <property type="molecule type" value="Genomic_DNA"/>
</dbReference>